<protein>
    <recommendedName>
        <fullName evidence="4">Imidazoleglycerol-phosphate dehydratase</fullName>
    </recommendedName>
</protein>
<evidence type="ECO:0008006" key="4">
    <source>
        <dbReference type="Google" id="ProtNLM"/>
    </source>
</evidence>
<sequence>MAEEKKGPNRQFKENENHGEHRNGRKSPYKNSSTHGDEEIDQYISKKDQ</sequence>
<evidence type="ECO:0000313" key="3">
    <source>
        <dbReference type="Proteomes" id="UP001595387"/>
    </source>
</evidence>
<evidence type="ECO:0000256" key="1">
    <source>
        <dbReference type="SAM" id="MobiDB-lite"/>
    </source>
</evidence>
<feature type="compositionally biased region" description="Basic and acidic residues" evidence="1">
    <location>
        <begin position="1"/>
        <end position="22"/>
    </location>
</feature>
<reference evidence="3" key="1">
    <citation type="journal article" date="2019" name="Int. J. Syst. Evol. Microbiol.">
        <title>The Global Catalogue of Microorganisms (GCM) 10K type strain sequencing project: providing services to taxonomists for standard genome sequencing and annotation.</title>
        <authorList>
            <consortium name="The Broad Institute Genomics Platform"/>
            <consortium name="The Broad Institute Genome Sequencing Center for Infectious Disease"/>
            <person name="Wu L."/>
            <person name="Ma J."/>
        </authorList>
    </citation>
    <scope>NUCLEOTIDE SEQUENCE [LARGE SCALE GENOMIC DNA]</scope>
    <source>
        <strain evidence="3">KCTC 13193</strain>
    </source>
</reference>
<keyword evidence="3" id="KW-1185">Reference proteome</keyword>
<feature type="region of interest" description="Disordered" evidence="1">
    <location>
        <begin position="1"/>
        <end position="49"/>
    </location>
</feature>
<dbReference type="Proteomes" id="UP001595387">
    <property type="component" value="Unassembled WGS sequence"/>
</dbReference>
<name>A0ABV7A7H9_9BACI</name>
<proteinExistence type="predicted"/>
<accession>A0ABV7A7H9</accession>
<dbReference type="EMBL" id="JBHRRZ010000017">
    <property type="protein sequence ID" value="MFC2949052.1"/>
    <property type="molecule type" value="Genomic_DNA"/>
</dbReference>
<evidence type="ECO:0000313" key="2">
    <source>
        <dbReference type="EMBL" id="MFC2949052.1"/>
    </source>
</evidence>
<dbReference type="RefSeq" id="WP_390306727.1">
    <property type="nucleotide sequence ID" value="NZ_JBHRRZ010000017.1"/>
</dbReference>
<gene>
    <name evidence="2" type="ORF">ACFODW_11960</name>
</gene>
<organism evidence="2 3">
    <name type="scientific">Virgibacillus sediminis</name>
    <dbReference type="NCBI Taxonomy" id="202260"/>
    <lineage>
        <taxon>Bacteria</taxon>
        <taxon>Bacillati</taxon>
        <taxon>Bacillota</taxon>
        <taxon>Bacilli</taxon>
        <taxon>Bacillales</taxon>
        <taxon>Bacillaceae</taxon>
        <taxon>Virgibacillus</taxon>
    </lineage>
</organism>
<comment type="caution">
    <text evidence="2">The sequence shown here is derived from an EMBL/GenBank/DDBJ whole genome shotgun (WGS) entry which is preliminary data.</text>
</comment>